<keyword evidence="6" id="KW-1185">Reference proteome</keyword>
<dbReference type="Pfam" id="PF00180">
    <property type="entry name" value="Iso_dh"/>
    <property type="match status" value="1"/>
</dbReference>
<reference evidence="5 6" key="1">
    <citation type="submission" date="2023-05" db="EMBL/GenBank/DDBJ databases">
        <title>B98-5 Cell Line De Novo Hybrid Assembly: An Optical Mapping Approach.</title>
        <authorList>
            <person name="Kananen K."/>
            <person name="Auerbach J.A."/>
            <person name="Kautto E."/>
            <person name="Blachly J.S."/>
        </authorList>
    </citation>
    <scope>NUCLEOTIDE SEQUENCE [LARGE SCALE GENOMIC DNA]</scope>
    <source>
        <strain evidence="5">B95-8</strain>
        <tissue evidence="5">Cell line</tissue>
    </source>
</reference>
<dbReference type="PANTHER" id="PTHR11835:SF54">
    <property type="entry name" value="ISOCITRATE DEHYDROGENASE [NAD] GAMMA 2, MITOCHONDRIAL-RELATED"/>
    <property type="match status" value="1"/>
</dbReference>
<evidence type="ECO:0000256" key="1">
    <source>
        <dbReference type="ARBA" id="ARBA00007769"/>
    </source>
</evidence>
<evidence type="ECO:0000256" key="2">
    <source>
        <dbReference type="ARBA" id="ARBA00011525"/>
    </source>
</evidence>
<dbReference type="SMART" id="SM01329">
    <property type="entry name" value="Iso_dh"/>
    <property type="match status" value="1"/>
</dbReference>
<feature type="domain" description="Isopropylmalate dehydrogenase-like" evidence="4">
    <location>
        <begin position="1"/>
        <end position="159"/>
    </location>
</feature>
<dbReference type="Gene3D" id="3.40.718.10">
    <property type="entry name" value="Isopropylmalate Dehydrogenase"/>
    <property type="match status" value="1"/>
</dbReference>
<accession>A0ABQ9UV28</accession>
<evidence type="ECO:0000313" key="6">
    <source>
        <dbReference type="Proteomes" id="UP001266305"/>
    </source>
</evidence>
<dbReference type="InterPro" id="IPR024084">
    <property type="entry name" value="IsoPropMal-DH-like_dom"/>
</dbReference>
<comment type="similarity">
    <text evidence="1">Belongs to the isocitrate and isopropylmalate dehydrogenases family.</text>
</comment>
<comment type="caution">
    <text evidence="5">The sequence shown here is derived from an EMBL/GenBank/DDBJ whole genome shotgun (WGS) entry which is preliminary data.</text>
</comment>
<dbReference type="EMBL" id="JASSZA010000010">
    <property type="protein sequence ID" value="KAK2100644.1"/>
    <property type="molecule type" value="Genomic_DNA"/>
</dbReference>
<dbReference type="PANTHER" id="PTHR11835">
    <property type="entry name" value="DECARBOXYLATING DEHYDROGENASES-ISOCITRATE, ISOPROPYLMALATE, TARTRATE"/>
    <property type="match status" value="1"/>
</dbReference>
<proteinExistence type="inferred from homology"/>
<comment type="subunit">
    <text evidence="2">Heterooligomer of subunits alpha (IDH3A), beta (IDH3B), and gamma (IDH3G) in the apparent ratio of 2:1:1. The heterodimer containing one IDH3A and one IDH3B subunit and the heterodimer containing one IDH3A and one IDH3G subunit assemble into a heterotetramer (which contains two subunits of IDH3A, one of IDH3B and one of IDH3G) and further into the heterooctamer.</text>
</comment>
<evidence type="ECO:0000313" key="5">
    <source>
        <dbReference type="EMBL" id="KAK2100644.1"/>
    </source>
</evidence>
<evidence type="ECO:0000256" key="3">
    <source>
        <dbReference type="ARBA" id="ARBA00022532"/>
    </source>
</evidence>
<dbReference type="Proteomes" id="UP001266305">
    <property type="component" value="Unassembled WGS sequence"/>
</dbReference>
<dbReference type="SUPFAM" id="SSF53659">
    <property type="entry name" value="Isocitrate/Isopropylmalate dehydrogenase-like"/>
    <property type="match status" value="1"/>
</dbReference>
<name>A0ABQ9UV28_SAGOE</name>
<sequence>MIPGDGIGPELMLHVKTMFSHAYVPVDFEEVSVTSTSASRGEEIHDAIMAVRQNHVALKGSIETDYTLPPSYKSFNNMFCTTLDVYANVIHFKSLPNMESWHKDVDILVVQENSEDEYSNLEHYSVKEVTENLKIMSKAKSLCIAEYAFQLAQKMGAKK</sequence>
<evidence type="ECO:0000259" key="4">
    <source>
        <dbReference type="SMART" id="SM01329"/>
    </source>
</evidence>
<protein>
    <submittedName>
        <fullName evidence="5">Isocitrate dehydrogenase [NAD] subunit gamma 1, mitochondrial</fullName>
    </submittedName>
</protein>
<organism evidence="5 6">
    <name type="scientific">Saguinus oedipus</name>
    <name type="common">Cotton-top tamarin</name>
    <name type="synonym">Oedipomidas oedipus</name>
    <dbReference type="NCBI Taxonomy" id="9490"/>
    <lineage>
        <taxon>Eukaryota</taxon>
        <taxon>Metazoa</taxon>
        <taxon>Chordata</taxon>
        <taxon>Craniata</taxon>
        <taxon>Vertebrata</taxon>
        <taxon>Euteleostomi</taxon>
        <taxon>Mammalia</taxon>
        <taxon>Eutheria</taxon>
        <taxon>Euarchontoglires</taxon>
        <taxon>Primates</taxon>
        <taxon>Haplorrhini</taxon>
        <taxon>Platyrrhini</taxon>
        <taxon>Cebidae</taxon>
        <taxon>Callitrichinae</taxon>
        <taxon>Saguinus</taxon>
    </lineage>
</organism>
<gene>
    <name evidence="5" type="primary">IDH3G_1</name>
    <name evidence="5" type="ORF">P7K49_021992</name>
</gene>
<keyword evidence="3" id="KW-0816">Tricarboxylic acid cycle</keyword>